<dbReference type="RefSeq" id="WP_011024809.1">
    <property type="nucleotide sequence ID" value="NZ_JBFNEK010000010.1"/>
</dbReference>
<dbReference type="InterPro" id="IPR037523">
    <property type="entry name" value="VOC_core"/>
</dbReference>
<dbReference type="InterPro" id="IPR051785">
    <property type="entry name" value="MMCE/EMCE_epimerase"/>
</dbReference>
<comment type="similarity">
    <text evidence="1">Belongs to the methylmalonyl-CoA epimerase family.</text>
</comment>
<dbReference type="SMR" id="A0A4R2K3G6"/>
<name>A0A4R2K3G6_9THEO</name>
<dbReference type="Pfam" id="PF13669">
    <property type="entry name" value="Glyoxalase_4"/>
    <property type="match status" value="1"/>
</dbReference>
<dbReference type="InterPro" id="IPR017515">
    <property type="entry name" value="MeMalonyl-CoA_epimerase"/>
</dbReference>
<dbReference type="InterPro" id="IPR029068">
    <property type="entry name" value="Glyas_Bleomycin-R_OHBP_Dase"/>
</dbReference>
<evidence type="ECO:0000313" key="4">
    <source>
        <dbReference type="EMBL" id="TCO66342.1"/>
    </source>
</evidence>
<dbReference type="PANTHER" id="PTHR43048">
    <property type="entry name" value="METHYLMALONYL-COA EPIMERASE"/>
    <property type="match status" value="1"/>
</dbReference>
<dbReference type="GO" id="GO:0046872">
    <property type="term" value="F:metal ion binding"/>
    <property type="evidence" value="ECO:0007669"/>
    <property type="project" value="UniProtKB-KW"/>
</dbReference>
<dbReference type="PANTHER" id="PTHR43048:SF3">
    <property type="entry name" value="METHYLMALONYL-COA EPIMERASE, MITOCHONDRIAL"/>
    <property type="match status" value="1"/>
</dbReference>
<organism evidence="4 5">
    <name type="scientific">Caldanaerobacter subterraneus</name>
    <dbReference type="NCBI Taxonomy" id="911092"/>
    <lineage>
        <taxon>Bacteria</taxon>
        <taxon>Bacillati</taxon>
        <taxon>Bacillota</taxon>
        <taxon>Clostridia</taxon>
        <taxon>Thermoanaerobacterales</taxon>
        <taxon>Thermoanaerobacteraceae</taxon>
        <taxon>Caldanaerobacter</taxon>
    </lineage>
</organism>
<protein>
    <submittedName>
        <fullName evidence="4">Methylmalonyl-CoA epimerase</fullName>
    </submittedName>
</protein>
<evidence type="ECO:0000256" key="1">
    <source>
        <dbReference type="ARBA" id="ARBA00009308"/>
    </source>
</evidence>
<comment type="caution">
    <text evidence="4">The sequence shown here is derived from an EMBL/GenBank/DDBJ whole genome shotgun (WGS) entry which is preliminary data.</text>
</comment>
<keyword evidence="2" id="KW-0479">Metal-binding</keyword>
<dbReference type="SUPFAM" id="SSF54593">
    <property type="entry name" value="Glyoxalase/Bleomycin resistance protein/Dihydroxybiphenyl dioxygenase"/>
    <property type="match status" value="1"/>
</dbReference>
<evidence type="ECO:0000256" key="2">
    <source>
        <dbReference type="ARBA" id="ARBA00022723"/>
    </source>
</evidence>
<reference evidence="4 5" key="1">
    <citation type="submission" date="2019-03" db="EMBL/GenBank/DDBJ databases">
        <title>Genomic Encyclopedia of Type Strains, Phase IV (KMG-IV): sequencing the most valuable type-strain genomes for metagenomic binning, comparative biology and taxonomic classification.</title>
        <authorList>
            <person name="Goeker M."/>
        </authorList>
    </citation>
    <scope>NUCLEOTIDE SEQUENCE [LARGE SCALE GENOMIC DNA]</scope>
    <source>
        <strain evidence="4 5">DSM 13054</strain>
    </source>
</reference>
<evidence type="ECO:0000259" key="3">
    <source>
        <dbReference type="PROSITE" id="PS51819"/>
    </source>
</evidence>
<feature type="domain" description="VOC" evidence="3">
    <location>
        <begin position="10"/>
        <end position="149"/>
    </location>
</feature>
<dbReference type="PROSITE" id="PS51819">
    <property type="entry name" value="VOC"/>
    <property type="match status" value="1"/>
</dbReference>
<gene>
    <name evidence="4" type="ORF">EV203_11040</name>
</gene>
<dbReference type="GO" id="GO:0046491">
    <property type="term" value="P:L-methylmalonyl-CoA metabolic process"/>
    <property type="evidence" value="ECO:0007669"/>
    <property type="project" value="TreeGrafter"/>
</dbReference>
<dbReference type="GO" id="GO:0004493">
    <property type="term" value="F:methylmalonyl-CoA epimerase activity"/>
    <property type="evidence" value="ECO:0007669"/>
    <property type="project" value="TreeGrafter"/>
</dbReference>
<sequence>MSKNILDMRNTVQIGIVVRDIEESLQNYAEFFGVEKPQWFWTDDYSKAHTKFNGRPTKARAKLAFFELGPLQLELIEPDENPSTWREFLDKNGEGIHHIAFVVKDMDRKVEELYRKGMKVIQKGDFEGGRYAYIDTLRALKVMIELLENY</sequence>
<proteinExistence type="inferred from homology"/>
<dbReference type="Proteomes" id="UP000294886">
    <property type="component" value="Unassembled WGS sequence"/>
</dbReference>
<evidence type="ECO:0000313" key="5">
    <source>
        <dbReference type="Proteomes" id="UP000294886"/>
    </source>
</evidence>
<dbReference type="CDD" id="cd07249">
    <property type="entry name" value="MMCE"/>
    <property type="match status" value="1"/>
</dbReference>
<accession>A0A4R2K3G6</accession>
<dbReference type="AlphaFoldDB" id="A0A4R2K3G6"/>
<dbReference type="OMA" id="GPIRQIG"/>
<dbReference type="Gene3D" id="3.10.180.10">
    <property type="entry name" value="2,3-Dihydroxybiphenyl 1,2-Dioxygenase, domain 1"/>
    <property type="match status" value="1"/>
</dbReference>
<dbReference type="EMBL" id="SLWU01000010">
    <property type="protein sequence ID" value="TCO66342.1"/>
    <property type="molecule type" value="Genomic_DNA"/>
</dbReference>